<dbReference type="KEGG" id="tmn:UCRPA7_5135"/>
<dbReference type="GO" id="GO:0005634">
    <property type="term" value="C:nucleus"/>
    <property type="evidence" value="ECO:0007669"/>
    <property type="project" value="UniProtKB-SubCell"/>
</dbReference>
<keyword evidence="6" id="KW-0175">Coiled coil</keyword>
<dbReference type="AlphaFoldDB" id="R8BJH0"/>
<dbReference type="FunFam" id="1.10.10.10:FF:000173">
    <property type="entry name" value="Heat shock transcription factor Hsf1"/>
    <property type="match status" value="1"/>
</dbReference>
<dbReference type="eggNOG" id="KOG0627">
    <property type="taxonomic scope" value="Eukaryota"/>
</dbReference>
<accession>R8BJH0</accession>
<sequence>MTNKNSFLDESKNTDLIRWSDKGDSFIVLDEDEFAKTLIPELFKHNNYASFVRQLNMYGFHKRVGLSDNSMKASERKNKSPSEYYNPYFKRGHPNLLWLINKPKSGSSKKKGKKEDGDVDSDEENIIEEIPTAPYGVPAPQPGRALPQADVGPLQRRELTAVREQISQLQQQQKNISNIIQRLRGEHNQMLQQAIMFQNMHDRHENSINAILNFLANVFRKSLEDQGGNQNVAELLASILPTSQIPQGSVLDLGDFHQQTPSPAAMSPGKRQQRLLPPIPGRANTVVSTPGSNAGTASYNPAHHAPMGQVTEIFDNSPADTTSPNQIKHDLQANPQESMMKLIHETNAGNSPAIDMPEVVANTNVTLSDDQRNGLLNAFGAQNATPSHTTPAPAIATSATSVPAIPSIPDGRQPSNSISPTLRQNVLPPSIDHLNFNAEQLEELARLTEQSAKGIHDLQASLTPLSPSGRIPGLDADGNTDGSYFQDNGDLDYNDYLNNYLPGDDIGLFGGADPLGAPDGSDMFGTPPLGYAQDPGQAPGIDADGLPAQVENNTPSPTPTEEITRDDMESPVRDLKRQRRG</sequence>
<dbReference type="PRINTS" id="PR00056">
    <property type="entry name" value="HSFDOMAIN"/>
</dbReference>
<dbReference type="RefSeq" id="XP_007915873.1">
    <property type="nucleotide sequence ID" value="XM_007917682.1"/>
</dbReference>
<organism evidence="9 10">
    <name type="scientific">Phaeoacremonium minimum (strain UCR-PA7)</name>
    <name type="common">Esca disease fungus</name>
    <name type="synonym">Togninia minima</name>
    <dbReference type="NCBI Taxonomy" id="1286976"/>
    <lineage>
        <taxon>Eukaryota</taxon>
        <taxon>Fungi</taxon>
        <taxon>Dikarya</taxon>
        <taxon>Ascomycota</taxon>
        <taxon>Pezizomycotina</taxon>
        <taxon>Sordariomycetes</taxon>
        <taxon>Sordariomycetidae</taxon>
        <taxon>Togniniales</taxon>
        <taxon>Togniniaceae</taxon>
        <taxon>Phaeoacremonium</taxon>
    </lineage>
</organism>
<reference evidence="10" key="1">
    <citation type="journal article" date="2013" name="Genome Announc.">
        <title>Draft genome sequence of the ascomycete Phaeoacremonium aleophilum strain UCR-PA7, a causal agent of the esca disease complex in grapevines.</title>
        <authorList>
            <person name="Blanco-Ulate B."/>
            <person name="Rolshausen P."/>
            <person name="Cantu D."/>
        </authorList>
    </citation>
    <scope>NUCLEOTIDE SEQUENCE [LARGE SCALE GENOMIC DNA]</scope>
    <source>
        <strain evidence="10">UCR-PA7</strain>
    </source>
</reference>
<comment type="subcellular location">
    <subcellularLocation>
        <location evidence="1">Nucleus</location>
    </subcellularLocation>
</comment>
<feature type="region of interest" description="Disordered" evidence="7">
    <location>
        <begin position="526"/>
        <end position="581"/>
    </location>
</feature>
<keyword evidence="4" id="KW-0539">Nucleus</keyword>
<keyword evidence="9" id="KW-0346">Stress response</keyword>
<name>R8BJH0_PHAM7</name>
<evidence type="ECO:0000256" key="3">
    <source>
        <dbReference type="ARBA" id="ARBA00023125"/>
    </source>
</evidence>
<feature type="compositionally biased region" description="Polar residues" evidence="7">
    <location>
        <begin position="550"/>
        <end position="561"/>
    </location>
</feature>
<dbReference type="HOGENOM" id="CLU_013966_1_0_1"/>
<dbReference type="OrthoDB" id="60033at2759"/>
<gene>
    <name evidence="9" type="ORF">UCRPA7_5135</name>
</gene>
<evidence type="ECO:0000256" key="4">
    <source>
        <dbReference type="ARBA" id="ARBA00023242"/>
    </source>
</evidence>
<evidence type="ECO:0000313" key="9">
    <source>
        <dbReference type="EMBL" id="EON99367.1"/>
    </source>
</evidence>
<dbReference type="InterPro" id="IPR036390">
    <property type="entry name" value="WH_DNA-bd_sf"/>
</dbReference>
<dbReference type="PANTHER" id="PTHR10015:SF427">
    <property type="entry name" value="HEAT SHOCK FACTOR PROTEIN"/>
    <property type="match status" value="1"/>
</dbReference>
<dbReference type="Proteomes" id="UP000014074">
    <property type="component" value="Unassembled WGS sequence"/>
</dbReference>
<dbReference type="PANTHER" id="PTHR10015">
    <property type="entry name" value="HEAT SHOCK TRANSCRIPTION FACTOR"/>
    <property type="match status" value="1"/>
</dbReference>
<proteinExistence type="inferred from homology"/>
<protein>
    <submittedName>
        <fullName evidence="9">Putative heat shock factor protein</fullName>
    </submittedName>
</protein>
<evidence type="ECO:0000256" key="7">
    <source>
        <dbReference type="SAM" id="MobiDB-lite"/>
    </source>
</evidence>
<evidence type="ECO:0000256" key="2">
    <source>
        <dbReference type="ARBA" id="ARBA00006403"/>
    </source>
</evidence>
<dbReference type="SUPFAM" id="SSF46785">
    <property type="entry name" value="Winged helix' DNA-binding domain"/>
    <property type="match status" value="1"/>
</dbReference>
<dbReference type="InterPro" id="IPR000232">
    <property type="entry name" value="HSF_DNA-bd"/>
</dbReference>
<dbReference type="InterPro" id="IPR036388">
    <property type="entry name" value="WH-like_DNA-bd_sf"/>
</dbReference>
<dbReference type="GO" id="GO:0043565">
    <property type="term" value="F:sequence-specific DNA binding"/>
    <property type="evidence" value="ECO:0007669"/>
    <property type="project" value="InterPro"/>
</dbReference>
<keyword evidence="10" id="KW-1185">Reference proteome</keyword>
<feature type="coiled-coil region" evidence="6">
    <location>
        <begin position="159"/>
        <end position="186"/>
    </location>
</feature>
<dbReference type="EMBL" id="KB933162">
    <property type="protein sequence ID" value="EON99367.1"/>
    <property type="molecule type" value="Genomic_DNA"/>
</dbReference>
<dbReference type="Pfam" id="PF00447">
    <property type="entry name" value="HSF_DNA-bind"/>
    <property type="match status" value="1"/>
</dbReference>
<dbReference type="GeneID" id="19325657"/>
<evidence type="ECO:0000259" key="8">
    <source>
        <dbReference type="SMART" id="SM00415"/>
    </source>
</evidence>
<evidence type="ECO:0000313" key="10">
    <source>
        <dbReference type="Proteomes" id="UP000014074"/>
    </source>
</evidence>
<feature type="domain" description="HSF-type DNA-binding" evidence="8">
    <location>
        <begin position="6"/>
        <end position="103"/>
    </location>
</feature>
<keyword evidence="3" id="KW-0238">DNA-binding</keyword>
<evidence type="ECO:0000256" key="6">
    <source>
        <dbReference type="SAM" id="Coils"/>
    </source>
</evidence>
<dbReference type="SMART" id="SM00415">
    <property type="entry name" value="HSF"/>
    <property type="match status" value="1"/>
</dbReference>
<dbReference type="GO" id="GO:0003700">
    <property type="term" value="F:DNA-binding transcription factor activity"/>
    <property type="evidence" value="ECO:0007669"/>
    <property type="project" value="InterPro"/>
</dbReference>
<evidence type="ECO:0000256" key="1">
    <source>
        <dbReference type="ARBA" id="ARBA00004123"/>
    </source>
</evidence>
<evidence type="ECO:0000256" key="5">
    <source>
        <dbReference type="RuleBase" id="RU004020"/>
    </source>
</evidence>
<feature type="region of interest" description="Disordered" evidence="7">
    <location>
        <begin position="100"/>
        <end position="122"/>
    </location>
</feature>
<feature type="compositionally biased region" description="Basic and acidic residues" evidence="7">
    <location>
        <begin position="562"/>
        <end position="575"/>
    </location>
</feature>
<dbReference type="Gene3D" id="1.10.10.10">
    <property type="entry name" value="Winged helix-like DNA-binding domain superfamily/Winged helix DNA-binding domain"/>
    <property type="match status" value="1"/>
</dbReference>
<comment type="similarity">
    <text evidence="2 5">Belongs to the HSF family.</text>
</comment>